<dbReference type="Gene3D" id="3.40.50.620">
    <property type="entry name" value="HUPs"/>
    <property type="match status" value="1"/>
</dbReference>
<evidence type="ECO:0000313" key="1">
    <source>
        <dbReference type="EMBL" id="KZX15105.1"/>
    </source>
</evidence>
<dbReference type="AlphaFoldDB" id="A0A166D1F8"/>
<dbReference type="EMBL" id="LWMW01000130">
    <property type="protein sequence ID" value="KZX15105.1"/>
    <property type="molecule type" value="Genomic_DNA"/>
</dbReference>
<sequence>MNFNKQTIKTHIKKIRKEIGHEDSDINIIELKFKEDKKELWIIVPDRPDKSAIIGKGGWVVGRLKEELEINKIHVESYSDYILKKYQMELSLNAIDSFISKNPQNKNPLNNLKKLLELRINDIYEFDFNSYFKTIDDNHEKKQIEKNHQAIVAISGGVDSSFSLILAKYLGFNPIAITVDPGTIILPNQFRINIDNLCKKLKVKHEYLKADSKEVIENALAGRFHPCGRCSNIIEETLFKYAIKHNINIVIFGDMLSTGSQCITKHKADCTELNNNYKSKNEYNTLNSYQNHELSELYRLNLPATLSIGKEEIKNTTKYFNIKSIPGFGCPLLFEVHKKYPHMKKFSIQRILRETRSGALEPGQALDLIWSFYKKS</sequence>
<proteinExistence type="predicted"/>
<dbReference type="PANTHER" id="PTHR43169">
    <property type="entry name" value="EXSB FAMILY PROTEIN"/>
    <property type="match status" value="1"/>
</dbReference>
<protein>
    <recommendedName>
        <fullName evidence="3">ATPase</fullName>
    </recommendedName>
</protein>
<organism evidence="1 2">
    <name type="scientific">Methanobrevibacter cuticularis</name>
    <dbReference type="NCBI Taxonomy" id="47311"/>
    <lineage>
        <taxon>Archaea</taxon>
        <taxon>Methanobacteriati</taxon>
        <taxon>Methanobacteriota</taxon>
        <taxon>Methanomada group</taxon>
        <taxon>Methanobacteria</taxon>
        <taxon>Methanobacteriales</taxon>
        <taxon>Methanobacteriaceae</taxon>
        <taxon>Methanobrevibacter</taxon>
    </lineage>
</organism>
<dbReference type="PANTHER" id="PTHR43169:SF1">
    <property type="entry name" value="ATPASE, PP-LOOP SUPERFAMILY-RELATED"/>
    <property type="match status" value="1"/>
</dbReference>
<evidence type="ECO:0000313" key="2">
    <source>
        <dbReference type="Proteomes" id="UP000077275"/>
    </source>
</evidence>
<dbReference type="Proteomes" id="UP000077275">
    <property type="component" value="Unassembled WGS sequence"/>
</dbReference>
<dbReference type="SUPFAM" id="SSF52402">
    <property type="entry name" value="Adenine nucleotide alpha hydrolases-like"/>
    <property type="match status" value="1"/>
</dbReference>
<gene>
    <name evidence="1" type="ORF">MBCUT_17280</name>
</gene>
<reference evidence="1 2" key="1">
    <citation type="submission" date="2016-04" db="EMBL/GenBank/DDBJ databases">
        <title>Genome sequence of Methanobrevibacter cuticularis DSM 11139.</title>
        <authorList>
            <person name="Poehlein A."/>
            <person name="Seedorf H."/>
            <person name="Daniel R."/>
        </authorList>
    </citation>
    <scope>NUCLEOTIDE SEQUENCE [LARGE SCALE GENOMIC DNA]</scope>
    <source>
        <strain evidence="1 2">DSM 11139</strain>
    </source>
</reference>
<accession>A0A166D1F8</accession>
<dbReference type="InterPro" id="IPR052188">
    <property type="entry name" value="Ni-pincer_cofactor_biosynth"/>
</dbReference>
<dbReference type="InterPro" id="IPR014729">
    <property type="entry name" value="Rossmann-like_a/b/a_fold"/>
</dbReference>
<evidence type="ECO:0008006" key="3">
    <source>
        <dbReference type="Google" id="ProtNLM"/>
    </source>
</evidence>
<name>A0A166D1F8_9EURY</name>
<keyword evidence="2" id="KW-1185">Reference proteome</keyword>
<comment type="caution">
    <text evidence="1">The sequence shown here is derived from an EMBL/GenBank/DDBJ whole genome shotgun (WGS) entry which is preliminary data.</text>
</comment>
<dbReference type="RefSeq" id="WP_245634979.1">
    <property type="nucleotide sequence ID" value="NZ_LWMW01000130.1"/>
</dbReference>
<dbReference type="PATRIC" id="fig|47311.3.peg.1876"/>